<dbReference type="STRING" id="631454.N177_3292"/>
<evidence type="ECO:0000256" key="3">
    <source>
        <dbReference type="ARBA" id="ARBA00022452"/>
    </source>
</evidence>
<name>V4RCV0_9HYPH</name>
<comment type="function">
    <text evidence="10">Forms passive diffusion pores that allow small molecular weight hydrophilic materials across the outer membrane.</text>
</comment>
<dbReference type="GO" id="GO:0006811">
    <property type="term" value="P:monoatomic ion transport"/>
    <property type="evidence" value="ECO:0007669"/>
    <property type="project" value="UniProtKB-KW"/>
</dbReference>
<dbReference type="GO" id="GO:0046930">
    <property type="term" value="C:pore complex"/>
    <property type="evidence" value="ECO:0007669"/>
    <property type="project" value="UniProtKB-KW"/>
</dbReference>
<comment type="subcellular location">
    <subcellularLocation>
        <location evidence="10">Cell outer membrane</location>
        <topology evidence="10">Multi-pass membrane protein</topology>
    </subcellularLocation>
</comment>
<protein>
    <recommendedName>
        <fullName evidence="10">Porin</fullName>
    </recommendedName>
</protein>
<dbReference type="eggNOG" id="COG3203">
    <property type="taxonomic scope" value="Bacteria"/>
</dbReference>
<sequence length="433" mass="46693">MKSFFLGSAFAVVAATGAQAADPILYDVKAPREPVYRCDTTGFFEIPGTDVCLKIGGFAAAVAYGGVDWEGGGTVPFAVRYFGYTYGNTAEGFNIYARGRINFDARTATEYGTVRAFMEFEANTAGSGNTGNALNTRHAYVQFGNWTFGKTNSVFTDGSVGPDGTDPFTILGTNTTRINQIRYTQAFGNGMSVSVSLEDSQWAGGSSYYRAYDPDGFRVPAGVAVVDNDWPVVVAGLKYAGDWGSAHLAGAIGRNEIEGFYEPLGLDFEEDEIGWAITASLSVNVPSVGEDTSVNLKGIYTDGLSRYAGPNALGRATSYGVGWCDAGLDSICLDSDIQVWSVLGFLHHSFSDRVAGEIGASYQNTQADRYFFIDDEARNLDVDAWEVFANVSWTPVSRTTFIADVHYGNISQDFFNPDNDQALAFGVEVIRSF</sequence>
<keyword evidence="8 10" id="KW-0472">Membrane</keyword>
<dbReference type="OrthoDB" id="7801681at2"/>
<dbReference type="Proteomes" id="UP000017819">
    <property type="component" value="Unassembled WGS sequence"/>
</dbReference>
<evidence type="ECO:0000256" key="4">
    <source>
        <dbReference type="ARBA" id="ARBA00022692"/>
    </source>
</evidence>
<evidence type="ECO:0000256" key="7">
    <source>
        <dbReference type="ARBA" id="ARBA00023114"/>
    </source>
</evidence>
<keyword evidence="2 10" id="KW-0813">Transport</keyword>
<dbReference type="GO" id="GO:0009279">
    <property type="term" value="C:cell outer membrane"/>
    <property type="evidence" value="ECO:0007669"/>
    <property type="project" value="UniProtKB-SubCell"/>
</dbReference>
<evidence type="ECO:0000256" key="1">
    <source>
        <dbReference type="ARBA" id="ARBA00009521"/>
    </source>
</evidence>
<dbReference type="Pfam" id="PF02530">
    <property type="entry name" value="Porin_2"/>
    <property type="match status" value="1"/>
</dbReference>
<evidence type="ECO:0000256" key="6">
    <source>
        <dbReference type="ARBA" id="ARBA00023065"/>
    </source>
</evidence>
<evidence type="ECO:0000256" key="2">
    <source>
        <dbReference type="ARBA" id="ARBA00022448"/>
    </source>
</evidence>
<reference evidence="11 12" key="1">
    <citation type="journal article" date="2014" name="Genome Announc.">
        <title>Draft Genome Sequence of Lutibaculum baratangense Strain AMV1T, Isolated from a Mud Volcano in Andamans, India.</title>
        <authorList>
            <person name="Singh A."/>
            <person name="Sreenivas A."/>
            <person name="Sathyanarayana Reddy G."/>
            <person name="Pinnaka A.K."/>
            <person name="Shivaji S."/>
        </authorList>
    </citation>
    <scope>NUCLEOTIDE SEQUENCE [LARGE SCALE GENOMIC DNA]</scope>
    <source>
        <strain evidence="11 12">AMV1</strain>
    </source>
</reference>
<feature type="signal peptide" evidence="10">
    <location>
        <begin position="1"/>
        <end position="20"/>
    </location>
</feature>
<dbReference type="GO" id="GO:0015288">
    <property type="term" value="F:porin activity"/>
    <property type="evidence" value="ECO:0007669"/>
    <property type="project" value="UniProtKB-KW"/>
</dbReference>
<keyword evidence="7 10" id="KW-0626">Porin</keyword>
<proteinExistence type="inferred from homology"/>
<keyword evidence="9 10" id="KW-0998">Cell outer membrane</keyword>
<keyword evidence="6 10" id="KW-0406">Ion transport</keyword>
<comment type="similarity">
    <text evidence="1 10">Belongs to the alphaproteobacteria porin family.</text>
</comment>
<keyword evidence="5 10" id="KW-0732">Signal</keyword>
<dbReference type="RefSeq" id="WP_023433410.1">
    <property type="nucleotide sequence ID" value="NZ_AWXZ01000039.1"/>
</dbReference>
<dbReference type="SUPFAM" id="SSF56935">
    <property type="entry name" value="Porins"/>
    <property type="match status" value="1"/>
</dbReference>
<organism evidence="11 12">
    <name type="scientific">Lutibaculum baratangense AMV1</name>
    <dbReference type="NCBI Taxonomy" id="631454"/>
    <lineage>
        <taxon>Bacteria</taxon>
        <taxon>Pseudomonadati</taxon>
        <taxon>Pseudomonadota</taxon>
        <taxon>Alphaproteobacteria</taxon>
        <taxon>Hyphomicrobiales</taxon>
        <taxon>Tepidamorphaceae</taxon>
        <taxon>Lutibaculum</taxon>
    </lineage>
</organism>
<evidence type="ECO:0000256" key="10">
    <source>
        <dbReference type="RuleBase" id="RU364005"/>
    </source>
</evidence>
<accession>V4RCV0</accession>
<dbReference type="EMBL" id="AWXZ01000039">
    <property type="protein sequence ID" value="ESR23224.1"/>
    <property type="molecule type" value="Genomic_DNA"/>
</dbReference>
<evidence type="ECO:0000313" key="12">
    <source>
        <dbReference type="Proteomes" id="UP000017819"/>
    </source>
</evidence>
<dbReference type="AlphaFoldDB" id="V4RCV0"/>
<keyword evidence="4 10" id="KW-0812">Transmembrane</keyword>
<evidence type="ECO:0000256" key="9">
    <source>
        <dbReference type="ARBA" id="ARBA00023237"/>
    </source>
</evidence>
<evidence type="ECO:0000256" key="5">
    <source>
        <dbReference type="ARBA" id="ARBA00022729"/>
    </source>
</evidence>
<gene>
    <name evidence="11" type="ORF">N177_3292</name>
</gene>
<evidence type="ECO:0000256" key="8">
    <source>
        <dbReference type="ARBA" id="ARBA00023136"/>
    </source>
</evidence>
<dbReference type="InterPro" id="IPR003684">
    <property type="entry name" value="Porin_alphabac"/>
</dbReference>
<comment type="domain">
    <text evidence="10">Consists of 16-stranded beta-barrel sheets, with large surface-exposed loops, that form a transmembrane pore at the center of each barrel. The pore is partially ocluded by a peptide loop that folds into the pore lumen.</text>
</comment>
<feature type="chain" id="PRO_5009369450" description="Porin" evidence="10">
    <location>
        <begin position="21"/>
        <end position="433"/>
    </location>
</feature>
<evidence type="ECO:0000313" key="11">
    <source>
        <dbReference type="EMBL" id="ESR23224.1"/>
    </source>
</evidence>
<comment type="caution">
    <text evidence="11">The sequence shown here is derived from an EMBL/GenBank/DDBJ whole genome shotgun (WGS) entry which is preliminary data.</text>
</comment>
<keyword evidence="3 10" id="KW-1134">Transmembrane beta strand</keyword>
<keyword evidence="12" id="KW-1185">Reference proteome</keyword>